<reference evidence="8" key="1">
    <citation type="submission" date="2016-07" db="EMBL/GenBank/DDBJ databases">
        <authorList>
            <person name="Florea S."/>
            <person name="Webb J.S."/>
            <person name="Jaromczyk J."/>
            <person name="Schardl C.L."/>
        </authorList>
    </citation>
    <scope>NUCLEOTIDE SEQUENCE [LARGE SCALE GENOMIC DNA]</scope>
    <source>
        <strain evidence="8">Z6</strain>
    </source>
</reference>
<dbReference type="RefSeq" id="WP_068714633.1">
    <property type="nucleotide sequence ID" value="NZ_LWDV01000005.1"/>
</dbReference>
<organism evidence="7 8">
    <name type="scientific">Orenia metallireducens</name>
    <dbReference type="NCBI Taxonomy" id="1413210"/>
    <lineage>
        <taxon>Bacteria</taxon>
        <taxon>Bacillati</taxon>
        <taxon>Bacillota</taxon>
        <taxon>Clostridia</taxon>
        <taxon>Halanaerobiales</taxon>
        <taxon>Halobacteroidaceae</taxon>
        <taxon>Orenia</taxon>
    </lineage>
</organism>
<evidence type="ECO:0000313" key="7">
    <source>
        <dbReference type="EMBL" id="OCL28503.1"/>
    </source>
</evidence>
<dbReference type="Proteomes" id="UP000093514">
    <property type="component" value="Unassembled WGS sequence"/>
</dbReference>
<reference evidence="7 8" key="2">
    <citation type="submission" date="2016-08" db="EMBL/GenBank/DDBJ databases">
        <title>Orenia metallireducens sp. nov. strain Z6, a Novel Metal-reducing Firmicute from the Deep Subsurface.</title>
        <authorList>
            <person name="Maxim B.I."/>
            <person name="Kenneth K."/>
            <person name="Flynn T.M."/>
            <person name="Oloughlin E.J."/>
            <person name="Locke R.A."/>
            <person name="Weber J.R."/>
            <person name="Egan S.M."/>
            <person name="Mackie R.I."/>
            <person name="Cann I.K."/>
        </authorList>
    </citation>
    <scope>NUCLEOTIDE SEQUENCE [LARGE SCALE GENOMIC DNA]</scope>
    <source>
        <strain evidence="7 8">Z6</strain>
    </source>
</reference>
<sequence>MFRKIGIIIILISIIIINANQVMANSINYNTITDITVSGNELIKMQTILQQVTTKVGDEISNEQLREDMKAIYNLGYFTNIQILFKNYKGGIQIIFEVEENPVLSKVTIKGNKEISNDELTELLTVKSGQILNFNELDNDRDSINQYYYDQGFVLARVIDVKMEGNQLNIIVDEGRLNEIIINPEDNTKDYVIRRQLSMEEEKPFNINDVRKDISKLQSLKYFEEIKPEFEQVPGDPQAIDVKLNLNKPINGRTVFGIKDSAEGSAVGNIMLEKHNIFGRGQKLTLDFEGGSDVTDYNINFYDPWIFESKTSFNINLYHQMTEETTSSNIGGLDDIGSSTRVERDVKEKGGDIQFGKELAENIRGYLNLHYDKTKEGGKPYENTRSIALTTIRDLRDNYLHPKSGSRQEFRIEKAGFNGDNDFLKSHLDLRNYYKAGEKGSWAFRMKLGASDGELPSYKSYKLKPGLLDGVRGYDSSYYGGTDGFKGDSIFLTSIEYRRDLYKAVKGVLFTDIGRTFEDNKFSLNNLNYSVGAGIRFFVPVLGAELGFDYGYAPEGDSGHKDEFTFKVGTSF</sequence>
<dbReference type="EMBL" id="LWDV01000005">
    <property type="protein sequence ID" value="OCL28503.1"/>
    <property type="molecule type" value="Genomic_DNA"/>
</dbReference>
<evidence type="ECO:0000256" key="1">
    <source>
        <dbReference type="ARBA" id="ARBA00004370"/>
    </source>
</evidence>
<feature type="domain" description="POTRA" evidence="6">
    <location>
        <begin position="102"/>
        <end position="175"/>
    </location>
</feature>
<feature type="domain" description="POTRA" evidence="6">
    <location>
        <begin position="30"/>
        <end position="101"/>
    </location>
</feature>
<dbReference type="InterPro" id="IPR000184">
    <property type="entry name" value="Bac_surfAg_D15"/>
</dbReference>
<comment type="subcellular location">
    <subcellularLocation>
        <location evidence="1">Membrane</location>
    </subcellularLocation>
</comment>
<keyword evidence="8" id="KW-1185">Reference proteome</keyword>
<evidence type="ECO:0000313" key="8">
    <source>
        <dbReference type="Proteomes" id="UP000093514"/>
    </source>
</evidence>
<dbReference type="OrthoDB" id="9776356at2"/>
<name>A0A1C0AD04_9FIRM</name>
<proteinExistence type="predicted"/>
<keyword evidence="2" id="KW-0812">Transmembrane</keyword>
<dbReference type="Pfam" id="PF07244">
    <property type="entry name" value="POTRA"/>
    <property type="match status" value="3"/>
</dbReference>
<dbReference type="Pfam" id="PF01103">
    <property type="entry name" value="Omp85"/>
    <property type="match status" value="1"/>
</dbReference>
<evidence type="ECO:0000256" key="2">
    <source>
        <dbReference type="ARBA" id="ARBA00022692"/>
    </source>
</evidence>
<keyword evidence="3" id="KW-0732">Signal</keyword>
<dbReference type="InterPro" id="IPR010827">
    <property type="entry name" value="BamA/TamA_POTRA"/>
</dbReference>
<dbReference type="AlphaFoldDB" id="A0A1C0AD04"/>
<gene>
    <name evidence="7" type="ORF">U472_01040</name>
</gene>
<dbReference type="Gene3D" id="2.40.160.50">
    <property type="entry name" value="membrane protein fhac: a member of the omp85/tpsb transporter family"/>
    <property type="match status" value="1"/>
</dbReference>
<dbReference type="InterPro" id="IPR039910">
    <property type="entry name" value="D15-like"/>
</dbReference>
<accession>A0A1C0AD04</accession>
<dbReference type="Gene3D" id="3.10.20.310">
    <property type="entry name" value="membrane protein fhac"/>
    <property type="match status" value="3"/>
</dbReference>
<evidence type="ECO:0000256" key="5">
    <source>
        <dbReference type="ARBA" id="ARBA00023237"/>
    </source>
</evidence>
<keyword evidence="5" id="KW-0998">Cell outer membrane</keyword>
<dbReference type="InterPro" id="IPR034746">
    <property type="entry name" value="POTRA"/>
</dbReference>
<dbReference type="PROSITE" id="PS51779">
    <property type="entry name" value="POTRA"/>
    <property type="match status" value="2"/>
</dbReference>
<protein>
    <recommendedName>
        <fullName evidence="6">POTRA domain-containing protein</fullName>
    </recommendedName>
</protein>
<keyword evidence="4" id="KW-0472">Membrane</keyword>
<dbReference type="PANTHER" id="PTHR12815:SF47">
    <property type="entry name" value="TRANSLOCATION AND ASSEMBLY MODULE SUBUNIT TAMA"/>
    <property type="match status" value="1"/>
</dbReference>
<dbReference type="PANTHER" id="PTHR12815">
    <property type="entry name" value="SORTING AND ASSEMBLY MACHINERY SAMM50 PROTEIN FAMILY MEMBER"/>
    <property type="match status" value="1"/>
</dbReference>
<evidence type="ECO:0000259" key="6">
    <source>
        <dbReference type="PROSITE" id="PS51779"/>
    </source>
</evidence>
<evidence type="ECO:0000256" key="3">
    <source>
        <dbReference type="ARBA" id="ARBA00022729"/>
    </source>
</evidence>
<comment type="caution">
    <text evidence="7">The sequence shown here is derived from an EMBL/GenBank/DDBJ whole genome shotgun (WGS) entry which is preliminary data.</text>
</comment>
<evidence type="ECO:0000256" key="4">
    <source>
        <dbReference type="ARBA" id="ARBA00023136"/>
    </source>
</evidence>
<dbReference type="GO" id="GO:0019867">
    <property type="term" value="C:outer membrane"/>
    <property type="evidence" value="ECO:0007669"/>
    <property type="project" value="InterPro"/>
</dbReference>